<organism evidence="2 3">
    <name type="scientific">Methylobacterium gossipiicola</name>
    <dbReference type="NCBI Taxonomy" id="582675"/>
    <lineage>
        <taxon>Bacteria</taxon>
        <taxon>Pseudomonadati</taxon>
        <taxon>Pseudomonadota</taxon>
        <taxon>Alphaproteobacteria</taxon>
        <taxon>Hyphomicrobiales</taxon>
        <taxon>Methylobacteriaceae</taxon>
        <taxon>Methylobacterium</taxon>
    </lineage>
</organism>
<dbReference type="Gene3D" id="3.30.2270.10">
    <property type="entry name" value="Folate-binding superfamily"/>
    <property type="match status" value="1"/>
</dbReference>
<dbReference type="InterPro" id="IPR038561">
    <property type="entry name" value="SoxD_sf"/>
</dbReference>
<dbReference type="OrthoDB" id="7159274at2"/>
<feature type="compositionally biased region" description="Polar residues" evidence="1">
    <location>
        <begin position="87"/>
        <end position="110"/>
    </location>
</feature>
<evidence type="ECO:0000313" key="2">
    <source>
        <dbReference type="EMBL" id="SFG86298.1"/>
    </source>
</evidence>
<sequence length="110" mass="12335">MLLIDCPYCGKRPETEFRCGGQAHIARPTDPSALSDADWSEHLFVRANPRGVHAERWNHIHGCGRWFNALRDTVSDRFIETYPVGSEPTTGSHPSQGTEPTRSTQTETRA</sequence>
<keyword evidence="3" id="KW-1185">Reference proteome</keyword>
<evidence type="ECO:0000313" key="3">
    <source>
        <dbReference type="Proteomes" id="UP000199229"/>
    </source>
</evidence>
<gene>
    <name evidence="2" type="ORF">SAMN05192565_11421</name>
</gene>
<name>A0A1I2VAF9_9HYPH</name>
<dbReference type="GO" id="GO:0008115">
    <property type="term" value="F:sarcosine oxidase activity"/>
    <property type="evidence" value="ECO:0007669"/>
    <property type="project" value="InterPro"/>
</dbReference>
<proteinExistence type="predicted"/>
<dbReference type="STRING" id="582675.SAMN05192565_11421"/>
<evidence type="ECO:0000256" key="1">
    <source>
        <dbReference type="SAM" id="MobiDB-lite"/>
    </source>
</evidence>
<protein>
    <submittedName>
        <fullName evidence="2">Sarcosine oxidase subunit delta</fullName>
    </submittedName>
</protein>
<dbReference type="EMBL" id="FOPM01000014">
    <property type="protein sequence ID" value="SFG86298.1"/>
    <property type="molecule type" value="Genomic_DNA"/>
</dbReference>
<dbReference type="Proteomes" id="UP000199229">
    <property type="component" value="Unassembled WGS sequence"/>
</dbReference>
<reference evidence="3" key="1">
    <citation type="submission" date="2016-10" db="EMBL/GenBank/DDBJ databases">
        <authorList>
            <person name="Varghese N."/>
            <person name="Submissions S."/>
        </authorList>
    </citation>
    <scope>NUCLEOTIDE SEQUENCE [LARGE SCALE GENOMIC DNA]</scope>
    <source>
        <strain evidence="3">Gh-105</strain>
    </source>
</reference>
<dbReference type="InterPro" id="IPR006279">
    <property type="entry name" value="SoxD"/>
</dbReference>
<dbReference type="AlphaFoldDB" id="A0A1I2VAF9"/>
<accession>A0A1I2VAF9</accession>
<dbReference type="Pfam" id="PF04267">
    <property type="entry name" value="SoxD"/>
    <property type="match status" value="1"/>
</dbReference>
<dbReference type="GO" id="GO:0046653">
    <property type="term" value="P:tetrahydrofolate metabolic process"/>
    <property type="evidence" value="ECO:0007669"/>
    <property type="project" value="InterPro"/>
</dbReference>
<dbReference type="RefSeq" id="WP_091972511.1">
    <property type="nucleotide sequence ID" value="NZ_FOPM01000014.1"/>
</dbReference>
<dbReference type="NCBIfam" id="TIGR01374">
    <property type="entry name" value="soxD"/>
    <property type="match status" value="1"/>
</dbReference>
<feature type="region of interest" description="Disordered" evidence="1">
    <location>
        <begin position="81"/>
        <end position="110"/>
    </location>
</feature>